<evidence type="ECO:0000256" key="1">
    <source>
        <dbReference type="ARBA" id="ARBA00022649"/>
    </source>
</evidence>
<dbReference type="PANTHER" id="PTHR40588">
    <property type="entry name" value="MRNA INTERFERASE TOXIN YAFQ"/>
    <property type="match status" value="1"/>
</dbReference>
<dbReference type="GO" id="GO:0004521">
    <property type="term" value="F:RNA endonuclease activity"/>
    <property type="evidence" value="ECO:0007669"/>
    <property type="project" value="TreeGrafter"/>
</dbReference>
<dbReference type="Gene3D" id="3.30.2310.20">
    <property type="entry name" value="RelE-like"/>
    <property type="match status" value="1"/>
</dbReference>
<dbReference type="InterPro" id="IPR035093">
    <property type="entry name" value="RelE/ParE_toxin_dom_sf"/>
</dbReference>
<dbReference type="PANTHER" id="PTHR40588:SF1">
    <property type="entry name" value="MRNA INTERFERASE TOXIN YAFQ"/>
    <property type="match status" value="1"/>
</dbReference>
<dbReference type="Pfam" id="PF15738">
    <property type="entry name" value="YafQ_toxin"/>
    <property type="match status" value="1"/>
</dbReference>
<keyword evidence="3" id="KW-1185">Reference proteome</keyword>
<dbReference type="Proteomes" id="UP001321861">
    <property type="component" value="Chromosome"/>
</dbReference>
<dbReference type="GO" id="GO:0006415">
    <property type="term" value="P:translational termination"/>
    <property type="evidence" value="ECO:0007669"/>
    <property type="project" value="TreeGrafter"/>
</dbReference>
<dbReference type="InterPro" id="IPR004386">
    <property type="entry name" value="Toxin_YafQ-like"/>
</dbReference>
<dbReference type="SUPFAM" id="SSF143011">
    <property type="entry name" value="RelE-like"/>
    <property type="match status" value="1"/>
</dbReference>
<protein>
    <recommendedName>
        <fullName evidence="4">Type II toxin-antitoxin system YafQ family toxin</fullName>
    </recommendedName>
</protein>
<gene>
    <name evidence="2" type="ORF">XA3_14860</name>
</gene>
<dbReference type="RefSeq" id="WP_317634859.1">
    <property type="nucleotide sequence ID" value="NZ_AP026802.1"/>
</dbReference>
<dbReference type="InterPro" id="IPR007712">
    <property type="entry name" value="RelE/ParE_toxin"/>
</dbReference>
<organism evidence="2 3">
    <name type="scientific">Xylocopilactobacillus apicola</name>
    <dbReference type="NCBI Taxonomy" id="2932184"/>
    <lineage>
        <taxon>Bacteria</taxon>
        <taxon>Bacillati</taxon>
        <taxon>Bacillota</taxon>
        <taxon>Bacilli</taxon>
        <taxon>Lactobacillales</taxon>
        <taxon>Lactobacillaceae</taxon>
        <taxon>Xylocopilactobacillus</taxon>
    </lineage>
</organism>
<evidence type="ECO:0000313" key="2">
    <source>
        <dbReference type="EMBL" id="BDR59045.1"/>
    </source>
</evidence>
<dbReference type="EMBL" id="AP026802">
    <property type="protein sequence ID" value="BDR59045.1"/>
    <property type="molecule type" value="Genomic_DNA"/>
</dbReference>
<dbReference type="AlphaFoldDB" id="A0AAU9D9L1"/>
<name>A0AAU9D9L1_9LACO</name>
<reference evidence="2 3" key="1">
    <citation type="journal article" date="2023" name="Microbiol. Spectr.">
        <title>Symbiosis of Carpenter Bees with Uncharacterized Lactic Acid Bacteria Showing NAD Auxotrophy.</title>
        <authorList>
            <person name="Kawasaki S."/>
            <person name="Ozawa K."/>
            <person name="Mori T."/>
            <person name="Yamamoto A."/>
            <person name="Ito M."/>
            <person name="Ohkuma M."/>
            <person name="Sakamoto M."/>
            <person name="Matsutani M."/>
        </authorList>
    </citation>
    <scope>NUCLEOTIDE SEQUENCE [LARGE SCALE GENOMIC DNA]</scope>
    <source>
        <strain evidence="2 3">XA3</strain>
    </source>
</reference>
<evidence type="ECO:0008006" key="4">
    <source>
        <dbReference type="Google" id="ProtNLM"/>
    </source>
</evidence>
<accession>A0AAU9D9L1</accession>
<dbReference type="NCBIfam" id="TIGR02385">
    <property type="entry name" value="RelE_StbE"/>
    <property type="match status" value="1"/>
</dbReference>
<sequence length="104" mass="12314">MAPLRFKPRKTFNSDLKRLAKMDRTIVEEVRAAIELLLEIGHLPPEFNDHRLNQNLSEYREFHLRDTPKSKIPNEINDVIVIYYIKEEELTLIDVRVGSHSKLF</sequence>
<keyword evidence="1" id="KW-1277">Toxin-antitoxin system</keyword>
<evidence type="ECO:0000313" key="3">
    <source>
        <dbReference type="Proteomes" id="UP001321861"/>
    </source>
</evidence>
<dbReference type="KEGG" id="xap:XA3_14860"/>
<proteinExistence type="predicted"/>
<dbReference type="GO" id="GO:0006402">
    <property type="term" value="P:mRNA catabolic process"/>
    <property type="evidence" value="ECO:0007669"/>
    <property type="project" value="TreeGrafter"/>
</dbReference>